<evidence type="ECO:0000256" key="1">
    <source>
        <dbReference type="SAM" id="MobiDB-lite"/>
    </source>
</evidence>
<evidence type="ECO:0000313" key="3">
    <source>
        <dbReference type="Proteomes" id="UP000310353"/>
    </source>
</evidence>
<feature type="compositionally biased region" description="Basic and acidic residues" evidence="1">
    <location>
        <begin position="37"/>
        <end position="59"/>
    </location>
</feature>
<dbReference type="AlphaFoldDB" id="A0A4U7BU55"/>
<dbReference type="Proteomes" id="UP000310353">
    <property type="component" value="Unassembled WGS sequence"/>
</dbReference>
<dbReference type="RefSeq" id="WP_137622401.1">
    <property type="nucleotide sequence ID" value="NZ_NXMA01000008.1"/>
</dbReference>
<comment type="caution">
    <text evidence="2">The sequence shown here is derived from an EMBL/GenBank/DDBJ whole genome shotgun (WGS) entry which is preliminary data.</text>
</comment>
<dbReference type="OrthoDB" id="5364202at2"/>
<dbReference type="EMBL" id="NXMA01000008">
    <property type="protein sequence ID" value="TKX31877.1"/>
    <property type="molecule type" value="Genomic_DNA"/>
</dbReference>
<keyword evidence="3" id="KW-1185">Reference proteome</keyword>
<gene>
    <name evidence="2" type="ORF">CQA76_05340</name>
</gene>
<sequence length="78" mass="9070">MLKLNILNANSHHRFHKCMPKECHEIYDTLKLMEKQEENTKKVEAKADKEETKLKDKDNSNSINADTSKKDQLLDISA</sequence>
<accession>A0A4U7BU55</accession>
<feature type="compositionally biased region" description="Basic and acidic residues" evidence="1">
    <location>
        <begin position="67"/>
        <end position="78"/>
    </location>
</feature>
<feature type="region of interest" description="Disordered" evidence="1">
    <location>
        <begin position="37"/>
        <end position="78"/>
    </location>
</feature>
<protein>
    <submittedName>
        <fullName evidence="2">Uncharacterized protein</fullName>
    </submittedName>
</protein>
<organism evidence="2 3">
    <name type="scientific">Campylobacter aviculae</name>
    <dbReference type="NCBI Taxonomy" id="2510190"/>
    <lineage>
        <taxon>Bacteria</taxon>
        <taxon>Pseudomonadati</taxon>
        <taxon>Campylobacterota</taxon>
        <taxon>Epsilonproteobacteria</taxon>
        <taxon>Campylobacterales</taxon>
        <taxon>Campylobacteraceae</taxon>
        <taxon>Campylobacter</taxon>
    </lineage>
</organism>
<evidence type="ECO:0000313" key="2">
    <source>
        <dbReference type="EMBL" id="TKX31877.1"/>
    </source>
</evidence>
<proteinExistence type="predicted"/>
<name>A0A4U7BU55_9BACT</name>
<reference evidence="2 3" key="1">
    <citation type="submission" date="2018-05" db="EMBL/GenBank/DDBJ databases">
        <title>Novel Campyloabacter and Helicobacter Species and Strains.</title>
        <authorList>
            <person name="Mannion A.J."/>
            <person name="Shen Z."/>
            <person name="Fox J.G."/>
        </authorList>
    </citation>
    <scope>NUCLEOTIDE SEQUENCE [LARGE SCALE GENOMIC DNA]</scope>
    <source>
        <strain evidence="3">MIT17-670</strain>
    </source>
</reference>